<feature type="transmembrane region" description="Helical" evidence="1">
    <location>
        <begin position="323"/>
        <end position="343"/>
    </location>
</feature>
<keyword evidence="1" id="KW-0812">Transmembrane</keyword>
<feature type="transmembrane region" description="Helical" evidence="1">
    <location>
        <begin position="12"/>
        <end position="30"/>
    </location>
</feature>
<keyword evidence="1" id="KW-0472">Membrane</keyword>
<evidence type="ECO:0000313" key="3">
    <source>
        <dbReference type="EMBL" id="SDL22709.1"/>
    </source>
</evidence>
<dbReference type="Proteomes" id="UP000198901">
    <property type="component" value="Unassembled WGS sequence"/>
</dbReference>
<dbReference type="Pfam" id="PF16401">
    <property type="entry name" value="DUF5009"/>
    <property type="match status" value="1"/>
</dbReference>
<gene>
    <name evidence="3" type="ORF">SAMN04488090_0416</name>
</gene>
<feature type="transmembrane region" description="Helical" evidence="1">
    <location>
        <begin position="232"/>
        <end position="253"/>
    </location>
</feature>
<feature type="transmembrane region" description="Helical" evidence="1">
    <location>
        <begin position="45"/>
        <end position="68"/>
    </location>
</feature>
<feature type="transmembrane region" description="Helical" evidence="1">
    <location>
        <begin position="80"/>
        <end position="103"/>
    </location>
</feature>
<keyword evidence="4" id="KW-1185">Reference proteome</keyword>
<dbReference type="RefSeq" id="WP_093197069.1">
    <property type="nucleotide sequence ID" value="NZ_FNGS01000001.1"/>
</dbReference>
<feature type="transmembrane region" description="Helical" evidence="1">
    <location>
        <begin position="201"/>
        <end position="220"/>
    </location>
</feature>
<evidence type="ECO:0000256" key="1">
    <source>
        <dbReference type="SAM" id="Phobius"/>
    </source>
</evidence>
<evidence type="ECO:0000259" key="2">
    <source>
        <dbReference type="Pfam" id="PF16401"/>
    </source>
</evidence>
<feature type="transmembrane region" description="Helical" evidence="1">
    <location>
        <begin position="115"/>
        <end position="132"/>
    </location>
</feature>
<dbReference type="AlphaFoldDB" id="A0A1G9IBX2"/>
<organism evidence="3 4">
    <name type="scientific">Siphonobacter aquaeclarae</name>
    <dbReference type="NCBI Taxonomy" id="563176"/>
    <lineage>
        <taxon>Bacteria</taxon>
        <taxon>Pseudomonadati</taxon>
        <taxon>Bacteroidota</taxon>
        <taxon>Cytophagia</taxon>
        <taxon>Cytophagales</taxon>
        <taxon>Cytophagaceae</taxon>
        <taxon>Siphonobacter</taxon>
    </lineage>
</organism>
<dbReference type="STRING" id="563176.SAMN04488090_0416"/>
<feature type="transmembrane region" description="Helical" evidence="1">
    <location>
        <begin position="355"/>
        <end position="381"/>
    </location>
</feature>
<evidence type="ECO:0000313" key="4">
    <source>
        <dbReference type="Proteomes" id="UP000198901"/>
    </source>
</evidence>
<dbReference type="PANTHER" id="PTHR31061">
    <property type="entry name" value="LD22376P"/>
    <property type="match status" value="1"/>
</dbReference>
<feature type="transmembrane region" description="Helical" evidence="1">
    <location>
        <begin position="260"/>
        <end position="282"/>
    </location>
</feature>
<keyword evidence="1" id="KW-1133">Transmembrane helix</keyword>
<dbReference type="GO" id="GO:0016746">
    <property type="term" value="F:acyltransferase activity"/>
    <property type="evidence" value="ECO:0007669"/>
    <property type="project" value="UniProtKB-KW"/>
</dbReference>
<feature type="transmembrane region" description="Helical" evidence="1">
    <location>
        <begin position="174"/>
        <end position="194"/>
    </location>
</feature>
<feature type="transmembrane region" description="Helical" evidence="1">
    <location>
        <begin position="288"/>
        <end position="311"/>
    </location>
</feature>
<sequence length="389" mass="43879">MIPQRVASIDVFRAVTMFLMVFVNDLWSLQDIPLWLEHSKADVDFLGFSDVIFPCFLVIVGLSIPFALESRLQKSDPPLSIAWHILVRSVALIVMGVFTVNLPDLSEERTGLSRPWYQILMVIGFFLVWNAWPKQLSRKLTRSLEIGGIVLLLVLLFLFRAGTDNEPVPFRAQWWGILGLIGWSYGTVALLYLLFRGNVWLLALAWLLFCLFPVAGHAGWLTALRPGGPKDWILGNGAFHAFVMTGVMTTLVWRRQPRSFVWLTIAAGVAFLAAGIFCRQYFIISKIWATPTWVFLCCGIALLVYALLYVLVEERGKEQWFNLIRPAGTYSLTCYLIPYVLYAGAELSGLSLPEVLVTGFAGLLKSLLFSLLVVWMTSVLVRRGIRLKL</sequence>
<accession>A0A1G9IBX2</accession>
<dbReference type="EMBL" id="FNGS01000001">
    <property type="protein sequence ID" value="SDL22709.1"/>
    <property type="molecule type" value="Genomic_DNA"/>
</dbReference>
<feature type="domain" description="DUF5009" evidence="2">
    <location>
        <begin position="5"/>
        <end position="183"/>
    </location>
</feature>
<reference evidence="3 4" key="1">
    <citation type="submission" date="2016-10" db="EMBL/GenBank/DDBJ databases">
        <authorList>
            <person name="de Groot N.N."/>
        </authorList>
    </citation>
    <scope>NUCLEOTIDE SEQUENCE [LARGE SCALE GENOMIC DNA]</scope>
    <source>
        <strain evidence="3 4">DSM 21668</strain>
    </source>
</reference>
<feature type="transmembrane region" description="Helical" evidence="1">
    <location>
        <begin position="144"/>
        <end position="162"/>
    </location>
</feature>
<keyword evidence="3" id="KW-0012">Acyltransferase</keyword>
<keyword evidence="3" id="KW-0808">Transferase</keyword>
<proteinExistence type="predicted"/>
<dbReference type="PANTHER" id="PTHR31061:SF24">
    <property type="entry name" value="LD22376P"/>
    <property type="match status" value="1"/>
</dbReference>
<dbReference type="InterPro" id="IPR032176">
    <property type="entry name" value="DUF5009"/>
</dbReference>
<dbReference type="OrthoDB" id="9788724at2"/>
<protein>
    <submittedName>
        <fullName evidence="3">Predicted acyltransferase</fullName>
    </submittedName>
</protein>
<name>A0A1G9IBX2_9BACT</name>